<organism evidence="1 2">
    <name type="scientific">Ichthyophthirius multifiliis</name>
    <name type="common">White spot disease agent</name>
    <name type="synonym">Ich</name>
    <dbReference type="NCBI Taxonomy" id="5932"/>
    <lineage>
        <taxon>Eukaryota</taxon>
        <taxon>Sar</taxon>
        <taxon>Alveolata</taxon>
        <taxon>Ciliophora</taxon>
        <taxon>Intramacronucleata</taxon>
        <taxon>Oligohymenophorea</taxon>
        <taxon>Hymenostomatida</taxon>
        <taxon>Ophryoglenina</taxon>
        <taxon>Ichthyophthirius</taxon>
    </lineage>
</organism>
<dbReference type="Proteomes" id="UP000008983">
    <property type="component" value="Unassembled WGS sequence"/>
</dbReference>
<accession>G0R543</accession>
<dbReference type="InParanoid" id="G0R543"/>
<evidence type="ECO:0000313" key="2">
    <source>
        <dbReference type="Proteomes" id="UP000008983"/>
    </source>
</evidence>
<dbReference type="RefSeq" id="XP_004024355.1">
    <property type="nucleotide sequence ID" value="XM_004024306.1"/>
</dbReference>
<evidence type="ECO:0000313" key="1">
    <source>
        <dbReference type="EMBL" id="EGR27445.1"/>
    </source>
</evidence>
<dbReference type="EMBL" id="GL984360">
    <property type="protein sequence ID" value="EGR27445.1"/>
    <property type="molecule type" value="Genomic_DNA"/>
</dbReference>
<gene>
    <name evidence="1" type="ORF">IMG5_196280</name>
</gene>
<reference evidence="1 2" key="1">
    <citation type="submission" date="2011-07" db="EMBL/GenBank/DDBJ databases">
        <authorList>
            <person name="Coyne R."/>
            <person name="Brami D."/>
            <person name="Johnson J."/>
            <person name="Hostetler J."/>
            <person name="Hannick L."/>
            <person name="Clark T."/>
            <person name="Cassidy-Hanley D."/>
            <person name="Inman J."/>
        </authorList>
    </citation>
    <scope>NUCLEOTIDE SEQUENCE [LARGE SCALE GENOMIC DNA]</scope>
    <source>
        <strain evidence="1 2">G5</strain>
    </source>
</reference>
<dbReference type="AlphaFoldDB" id="G0R543"/>
<protein>
    <submittedName>
        <fullName evidence="1">Uncharacterized protein</fullName>
    </submittedName>
</protein>
<keyword evidence="2" id="KW-1185">Reference proteome</keyword>
<sequence length="113" mass="13833">MEILLELIIIQLHMETYCLLTKKKKKKIIYYNKDGNYHMKLYLSILKWKKVQKKQFLEFLNVQKMKKQVIYMKSLSIKQEKQLKKLLIQQKIGMKIRKMKIFLNIQLNVIKIC</sequence>
<name>G0R543_ICHMU</name>
<proteinExistence type="predicted"/>
<dbReference type="GeneID" id="14903520"/>